<dbReference type="InterPro" id="IPR036271">
    <property type="entry name" value="Tet_transcr_reg_TetR-rel_C_sf"/>
</dbReference>
<dbReference type="InterPro" id="IPR001647">
    <property type="entry name" value="HTH_TetR"/>
</dbReference>
<evidence type="ECO:0000256" key="4">
    <source>
        <dbReference type="PROSITE-ProRule" id="PRU00335"/>
    </source>
</evidence>
<dbReference type="SUPFAM" id="SSF48498">
    <property type="entry name" value="Tetracyclin repressor-like, C-terminal domain"/>
    <property type="match status" value="1"/>
</dbReference>
<keyword evidence="1" id="KW-0805">Transcription regulation</keyword>
<keyword evidence="7" id="KW-1185">Reference proteome</keyword>
<dbReference type="Pfam" id="PF00440">
    <property type="entry name" value="TetR_N"/>
    <property type="match status" value="1"/>
</dbReference>
<dbReference type="SUPFAM" id="SSF46689">
    <property type="entry name" value="Homeodomain-like"/>
    <property type="match status" value="1"/>
</dbReference>
<dbReference type="RefSeq" id="WP_043669422.1">
    <property type="nucleotide sequence ID" value="NZ_BDCI01000030.1"/>
</dbReference>
<dbReference type="InterPro" id="IPR009057">
    <property type="entry name" value="Homeodomain-like_sf"/>
</dbReference>
<keyword evidence="2 4" id="KW-0238">DNA-binding</keyword>
<protein>
    <recommendedName>
        <fullName evidence="5">HTH tetR-type domain-containing protein</fullName>
    </recommendedName>
</protein>
<evidence type="ECO:0000256" key="3">
    <source>
        <dbReference type="ARBA" id="ARBA00023163"/>
    </source>
</evidence>
<accession>A0ABR4ZGX7</accession>
<gene>
    <name evidence="6" type="ORF">FG87_13555</name>
</gene>
<evidence type="ECO:0000313" key="6">
    <source>
        <dbReference type="EMBL" id="KIA64570.1"/>
    </source>
</evidence>
<comment type="caution">
    <text evidence="6">The sequence shown here is derived from an EMBL/GenBank/DDBJ whole genome shotgun (WGS) entry which is preliminary data.</text>
</comment>
<proteinExistence type="predicted"/>
<reference evidence="6 7" key="1">
    <citation type="journal article" date="2014" name="Int. J. Syst. Evol. Microbiol.">
        <title>Nocardia vulneris sp. nov., isolated from wounds of human patients in North America.</title>
        <authorList>
            <person name="Lasker B.A."/>
            <person name="Bell M."/>
            <person name="Klenk H.P."/>
            <person name="Sproer C."/>
            <person name="Schumann C."/>
            <person name="Schumann P."/>
            <person name="Brown J.M."/>
        </authorList>
    </citation>
    <scope>NUCLEOTIDE SEQUENCE [LARGE SCALE GENOMIC DNA]</scope>
    <source>
        <strain evidence="6 7">W9851</strain>
    </source>
</reference>
<keyword evidence="3" id="KW-0804">Transcription</keyword>
<dbReference type="PANTHER" id="PTHR30055:SF234">
    <property type="entry name" value="HTH-TYPE TRANSCRIPTIONAL REGULATOR BETI"/>
    <property type="match status" value="1"/>
</dbReference>
<evidence type="ECO:0000313" key="7">
    <source>
        <dbReference type="Proteomes" id="UP000031364"/>
    </source>
</evidence>
<evidence type="ECO:0000256" key="2">
    <source>
        <dbReference type="ARBA" id="ARBA00023125"/>
    </source>
</evidence>
<organism evidence="6 7">
    <name type="scientific">Nocardia vulneris</name>
    <dbReference type="NCBI Taxonomy" id="1141657"/>
    <lineage>
        <taxon>Bacteria</taxon>
        <taxon>Bacillati</taxon>
        <taxon>Actinomycetota</taxon>
        <taxon>Actinomycetes</taxon>
        <taxon>Mycobacteriales</taxon>
        <taxon>Nocardiaceae</taxon>
        <taxon>Nocardia</taxon>
    </lineage>
</organism>
<feature type="DNA-binding region" description="H-T-H motif" evidence="4">
    <location>
        <begin position="31"/>
        <end position="50"/>
    </location>
</feature>
<dbReference type="Gene3D" id="1.10.357.10">
    <property type="entry name" value="Tetracycline Repressor, domain 2"/>
    <property type="match status" value="1"/>
</dbReference>
<evidence type="ECO:0000256" key="1">
    <source>
        <dbReference type="ARBA" id="ARBA00023015"/>
    </source>
</evidence>
<sequence length="205" mass="22572">MNAADRGAKRRAELVLAAHELFVDKGYRSVVVADIAARAGASHGTFYNYFDNKRDILDAVIDHYFALIRERVFGRAIAGRRPKTLDEFCDVIATIVDHCYELVADEPGLVNFILLEAATIDERVAERSIRNLRVYGDEATTRIKRGMELGYIDPALDPRLTGEALLSALLAALLSAIRDGADGLDRTRVRAQLVAFAYATLGSDS</sequence>
<evidence type="ECO:0000259" key="5">
    <source>
        <dbReference type="PROSITE" id="PS50977"/>
    </source>
</evidence>
<dbReference type="InterPro" id="IPR050109">
    <property type="entry name" value="HTH-type_TetR-like_transc_reg"/>
</dbReference>
<name>A0ABR4ZGX7_9NOCA</name>
<dbReference type="PANTHER" id="PTHR30055">
    <property type="entry name" value="HTH-TYPE TRANSCRIPTIONAL REGULATOR RUTR"/>
    <property type="match status" value="1"/>
</dbReference>
<dbReference type="Proteomes" id="UP000031364">
    <property type="component" value="Unassembled WGS sequence"/>
</dbReference>
<dbReference type="PRINTS" id="PR00455">
    <property type="entry name" value="HTHTETR"/>
</dbReference>
<dbReference type="EMBL" id="JNFP01000013">
    <property type="protein sequence ID" value="KIA64570.1"/>
    <property type="molecule type" value="Genomic_DNA"/>
</dbReference>
<dbReference type="PROSITE" id="PS50977">
    <property type="entry name" value="HTH_TETR_2"/>
    <property type="match status" value="1"/>
</dbReference>
<feature type="domain" description="HTH tetR-type" evidence="5">
    <location>
        <begin position="8"/>
        <end position="68"/>
    </location>
</feature>